<dbReference type="AlphaFoldDB" id="A0A1V6QNU5"/>
<accession>A0A1V6QNU5</accession>
<keyword evidence="2" id="KW-0521">NADP</keyword>
<evidence type="ECO:0000256" key="1">
    <source>
        <dbReference type="ARBA" id="ARBA00006484"/>
    </source>
</evidence>
<dbReference type="FunFam" id="3.40.50.720:FF:000374">
    <property type="entry name" value="3-oxoacyl-(Acyl-carrier-protein) reductase"/>
    <property type="match status" value="1"/>
</dbReference>
<dbReference type="PROSITE" id="PS00061">
    <property type="entry name" value="ADH_SHORT"/>
    <property type="match status" value="1"/>
</dbReference>
<dbReference type="InterPro" id="IPR002347">
    <property type="entry name" value="SDR_fam"/>
</dbReference>
<name>A0A1V6QNU5_9EURO</name>
<dbReference type="EMBL" id="MDYN01000001">
    <property type="protein sequence ID" value="OQD90904.1"/>
    <property type="molecule type" value="Genomic_DNA"/>
</dbReference>
<dbReference type="SUPFAM" id="SSF51735">
    <property type="entry name" value="NAD(P)-binding Rossmann-fold domains"/>
    <property type="match status" value="1"/>
</dbReference>
<dbReference type="Proteomes" id="UP000191672">
    <property type="component" value="Unassembled WGS sequence"/>
</dbReference>
<gene>
    <name evidence="4" type="ORF">PENANT_c001G05881</name>
</gene>
<dbReference type="PANTHER" id="PTHR43639">
    <property type="entry name" value="OXIDOREDUCTASE, SHORT-CHAIN DEHYDROGENASE/REDUCTASE FAMILY (AFU_ORTHOLOGUE AFUA_5G02870)"/>
    <property type="match status" value="1"/>
</dbReference>
<dbReference type="Pfam" id="PF13561">
    <property type="entry name" value="adh_short_C2"/>
    <property type="match status" value="1"/>
</dbReference>
<comment type="caution">
    <text evidence="4">The sequence shown here is derived from an EMBL/GenBank/DDBJ whole genome shotgun (WGS) entry which is preliminary data.</text>
</comment>
<evidence type="ECO:0000256" key="3">
    <source>
        <dbReference type="ARBA" id="ARBA00023002"/>
    </source>
</evidence>
<dbReference type="STRING" id="416450.A0A1V6QNU5"/>
<reference evidence="5" key="1">
    <citation type="journal article" date="2017" name="Nat. Microbiol.">
        <title>Global analysis of biosynthetic gene clusters reveals vast potential of secondary metabolite production in Penicillium species.</title>
        <authorList>
            <person name="Nielsen J.C."/>
            <person name="Grijseels S."/>
            <person name="Prigent S."/>
            <person name="Ji B."/>
            <person name="Dainat J."/>
            <person name="Nielsen K.F."/>
            <person name="Frisvad J.C."/>
            <person name="Workman M."/>
            <person name="Nielsen J."/>
        </authorList>
    </citation>
    <scope>NUCLEOTIDE SEQUENCE [LARGE SCALE GENOMIC DNA]</scope>
    <source>
        <strain evidence="5">IBT 31811</strain>
    </source>
</reference>
<comment type="similarity">
    <text evidence="1">Belongs to the short-chain dehydrogenases/reductases (SDR) family.</text>
</comment>
<evidence type="ECO:0000313" key="5">
    <source>
        <dbReference type="Proteomes" id="UP000191672"/>
    </source>
</evidence>
<dbReference type="PRINTS" id="PR00080">
    <property type="entry name" value="SDRFAMILY"/>
</dbReference>
<dbReference type="OrthoDB" id="47007at2759"/>
<dbReference type="PRINTS" id="PR00081">
    <property type="entry name" value="GDHRDH"/>
</dbReference>
<dbReference type="InterPro" id="IPR036291">
    <property type="entry name" value="NAD(P)-bd_dom_sf"/>
</dbReference>
<organism evidence="4 5">
    <name type="scientific">Penicillium antarcticum</name>
    <dbReference type="NCBI Taxonomy" id="416450"/>
    <lineage>
        <taxon>Eukaryota</taxon>
        <taxon>Fungi</taxon>
        <taxon>Dikarya</taxon>
        <taxon>Ascomycota</taxon>
        <taxon>Pezizomycotina</taxon>
        <taxon>Eurotiomycetes</taxon>
        <taxon>Eurotiomycetidae</taxon>
        <taxon>Eurotiales</taxon>
        <taxon>Aspergillaceae</taxon>
        <taxon>Penicillium</taxon>
    </lineage>
</organism>
<evidence type="ECO:0000313" key="4">
    <source>
        <dbReference type="EMBL" id="OQD90904.1"/>
    </source>
</evidence>
<protein>
    <submittedName>
        <fullName evidence="4">Uncharacterized protein</fullName>
    </submittedName>
</protein>
<dbReference type="InterPro" id="IPR020904">
    <property type="entry name" value="Sc_DH/Rdtase_CS"/>
</dbReference>
<dbReference type="PANTHER" id="PTHR43639:SF1">
    <property type="entry name" value="SHORT-CHAIN DEHYDROGENASE_REDUCTASE FAMILY PROTEIN"/>
    <property type="match status" value="1"/>
</dbReference>
<sequence>MEIQRHPRLGGLVAIVTGGSRGIGERIAFELAKNGAKVSITYTSPGSETRLNTLIERINALNNGASAIAVKADLRDPASPSLIVTETIRHFGDNIDVLVNNAGVELVKPIEDISVADFSFVYDLNVRAPMLMLQVVLPHLRAPGRIINIGSVGARHGFKQLSAYCSSKAALEGLTRCWAAELGSSGHTVNSVNPGPVQTELMENIPKETIEMQKSQTPIQNRVGTVEDVAPVVVWLASEESRWITGQVISASGGWAMY</sequence>
<evidence type="ECO:0000256" key="2">
    <source>
        <dbReference type="ARBA" id="ARBA00022857"/>
    </source>
</evidence>
<dbReference type="GO" id="GO:0016491">
    <property type="term" value="F:oxidoreductase activity"/>
    <property type="evidence" value="ECO:0007669"/>
    <property type="project" value="UniProtKB-KW"/>
</dbReference>
<keyword evidence="5" id="KW-1185">Reference proteome</keyword>
<proteinExistence type="inferred from homology"/>
<dbReference type="Gene3D" id="3.40.50.720">
    <property type="entry name" value="NAD(P)-binding Rossmann-like Domain"/>
    <property type="match status" value="1"/>
</dbReference>
<keyword evidence="3" id="KW-0560">Oxidoreductase</keyword>